<feature type="transmembrane region" description="Helical" evidence="6">
    <location>
        <begin position="251"/>
        <end position="268"/>
    </location>
</feature>
<dbReference type="InterPro" id="IPR050833">
    <property type="entry name" value="Poly_Biosynth_Transport"/>
</dbReference>
<feature type="transmembrane region" description="Helical" evidence="6">
    <location>
        <begin position="114"/>
        <end position="136"/>
    </location>
</feature>
<dbReference type="EMBL" id="QRJH01000004">
    <property type="protein sequence ID" value="RHH18569.1"/>
    <property type="molecule type" value="Genomic_DNA"/>
</dbReference>
<sequence>MKKKENKIVKNYLYNISYQIVVTVLPIITTPYLTRVLGADNLGIARYVESIATLFTVFGLLGMVWYADRAIAYKRGNIQSVSKCFWEIFFLRIVLLILTLIIYFAFVWNKEYDIYFKIYGIFIVGTFLDISWFFTGIEEMKPVVIRNYIVRGIFTVSLFLFIRKRTDLDVYVWLMCLMILANAILIFPWIKKYVSYVPLKKIHIWSHLLPSLTLFLPQAASQLYVQCDKVMIKNMISDVAYVSYYTENEKIAKLPIILATALSTVLMPRIAYEFSKGRDEQVKEYIKKALFLTLIVLLPCCTGMMAVANNFVPIFLGAEFADTYKILIMLCPTMVFIGISNVTGIQYLVAVNKNRELTISYFVALIINLILNFLLIPRWGVYGAVIGTVAAEGASALVQYYYMSKYIGKTIESVVLLKLLLLSIIMGICVYLINYLEMAHMFTLIIQVIVGVLIYGGGILYIKSHRREKC</sequence>
<evidence type="ECO:0000256" key="6">
    <source>
        <dbReference type="SAM" id="Phobius"/>
    </source>
</evidence>
<dbReference type="GO" id="GO:0005886">
    <property type="term" value="C:plasma membrane"/>
    <property type="evidence" value="ECO:0007669"/>
    <property type="project" value="UniProtKB-SubCell"/>
</dbReference>
<feature type="transmembrane region" description="Helical" evidence="6">
    <location>
        <begin position="170"/>
        <end position="190"/>
    </location>
</feature>
<comment type="caution">
    <text evidence="7">The sequence shown here is derived from an EMBL/GenBank/DDBJ whole genome shotgun (WGS) entry which is preliminary data.</text>
</comment>
<feature type="transmembrane region" description="Helical" evidence="6">
    <location>
        <begin position="289"/>
        <end position="312"/>
    </location>
</feature>
<evidence type="ECO:0000256" key="2">
    <source>
        <dbReference type="ARBA" id="ARBA00022475"/>
    </source>
</evidence>
<accession>A0A414W1W9</accession>
<proteinExistence type="predicted"/>
<feature type="transmembrane region" description="Helical" evidence="6">
    <location>
        <begin position="414"/>
        <end position="433"/>
    </location>
</feature>
<protein>
    <submittedName>
        <fullName evidence="7">Flippase</fullName>
    </submittedName>
</protein>
<evidence type="ECO:0000256" key="3">
    <source>
        <dbReference type="ARBA" id="ARBA00022692"/>
    </source>
</evidence>
<organism evidence="7 8">
    <name type="scientific">Blautia obeum</name>
    <dbReference type="NCBI Taxonomy" id="40520"/>
    <lineage>
        <taxon>Bacteria</taxon>
        <taxon>Bacillati</taxon>
        <taxon>Bacillota</taxon>
        <taxon>Clostridia</taxon>
        <taxon>Lachnospirales</taxon>
        <taxon>Lachnospiraceae</taxon>
        <taxon>Blautia</taxon>
    </lineage>
</organism>
<dbReference type="PANTHER" id="PTHR30250">
    <property type="entry name" value="PST FAMILY PREDICTED COLANIC ACID TRANSPORTER"/>
    <property type="match status" value="1"/>
</dbReference>
<feature type="transmembrane region" description="Helical" evidence="6">
    <location>
        <begin position="439"/>
        <end position="462"/>
    </location>
</feature>
<feature type="transmembrane region" description="Helical" evidence="6">
    <location>
        <begin position="381"/>
        <end position="402"/>
    </location>
</feature>
<keyword evidence="4 6" id="KW-1133">Transmembrane helix</keyword>
<evidence type="ECO:0000256" key="4">
    <source>
        <dbReference type="ARBA" id="ARBA00022989"/>
    </source>
</evidence>
<dbReference type="AlphaFoldDB" id="A0A414W1W9"/>
<feature type="transmembrane region" description="Helical" evidence="6">
    <location>
        <begin position="324"/>
        <end position="350"/>
    </location>
</feature>
<comment type="subcellular location">
    <subcellularLocation>
        <location evidence="1">Cell membrane</location>
        <topology evidence="1">Multi-pass membrane protein</topology>
    </subcellularLocation>
</comment>
<evidence type="ECO:0000256" key="1">
    <source>
        <dbReference type="ARBA" id="ARBA00004651"/>
    </source>
</evidence>
<feature type="transmembrane region" description="Helical" evidence="6">
    <location>
        <begin position="202"/>
        <end position="225"/>
    </location>
</feature>
<feature type="transmembrane region" description="Helical" evidence="6">
    <location>
        <begin position="44"/>
        <end position="67"/>
    </location>
</feature>
<evidence type="ECO:0000313" key="8">
    <source>
        <dbReference type="Proteomes" id="UP000284024"/>
    </source>
</evidence>
<name>A0A414W1W9_9FIRM</name>
<dbReference type="PANTHER" id="PTHR30250:SF11">
    <property type="entry name" value="O-ANTIGEN TRANSPORTER-RELATED"/>
    <property type="match status" value="1"/>
</dbReference>
<keyword evidence="5 6" id="KW-0472">Membrane</keyword>
<feature type="transmembrane region" description="Helical" evidence="6">
    <location>
        <begin position="148"/>
        <end position="164"/>
    </location>
</feature>
<dbReference type="CDD" id="cd13128">
    <property type="entry name" value="MATE_Wzx_like"/>
    <property type="match status" value="1"/>
</dbReference>
<keyword evidence="3 6" id="KW-0812">Transmembrane</keyword>
<keyword evidence="2" id="KW-1003">Cell membrane</keyword>
<evidence type="ECO:0000313" key="7">
    <source>
        <dbReference type="EMBL" id="RHH18569.1"/>
    </source>
</evidence>
<gene>
    <name evidence="7" type="ORF">DW222_09570</name>
</gene>
<feature type="transmembrane region" description="Helical" evidence="6">
    <location>
        <begin position="357"/>
        <end position="375"/>
    </location>
</feature>
<reference evidence="7 8" key="1">
    <citation type="submission" date="2018-08" db="EMBL/GenBank/DDBJ databases">
        <title>A genome reference for cultivated species of the human gut microbiota.</title>
        <authorList>
            <person name="Zou Y."/>
            <person name="Xue W."/>
            <person name="Luo G."/>
        </authorList>
    </citation>
    <scope>NUCLEOTIDE SEQUENCE [LARGE SCALE GENOMIC DNA]</scope>
    <source>
        <strain evidence="7 8">AM18-2AC</strain>
    </source>
</reference>
<dbReference type="Proteomes" id="UP000284024">
    <property type="component" value="Unassembled WGS sequence"/>
</dbReference>
<evidence type="ECO:0000256" key="5">
    <source>
        <dbReference type="ARBA" id="ARBA00023136"/>
    </source>
</evidence>
<feature type="transmembrane region" description="Helical" evidence="6">
    <location>
        <begin position="88"/>
        <end position="108"/>
    </location>
</feature>
<dbReference type="Pfam" id="PF01943">
    <property type="entry name" value="Polysacc_synt"/>
    <property type="match status" value="1"/>
</dbReference>
<dbReference type="RefSeq" id="WP_118051035.1">
    <property type="nucleotide sequence ID" value="NZ_QRJH01000004.1"/>
</dbReference>
<dbReference type="InterPro" id="IPR002797">
    <property type="entry name" value="Polysacc_synth"/>
</dbReference>
<feature type="transmembrane region" description="Helical" evidence="6">
    <location>
        <begin position="12"/>
        <end position="32"/>
    </location>
</feature>